<reference evidence="1 2" key="1">
    <citation type="submission" date="2018-09" db="EMBL/GenBank/DDBJ databases">
        <title>Murine metabolic-syndrome-specific gut microbial biobank.</title>
        <authorList>
            <person name="Liu C."/>
        </authorList>
    </citation>
    <scope>NUCLEOTIDE SEQUENCE [LARGE SCALE GENOMIC DNA]</scope>
    <source>
        <strain evidence="1 2">8-P5</strain>
    </source>
</reference>
<dbReference type="EMBL" id="RAYI01000018">
    <property type="protein sequence ID" value="RLT73326.1"/>
    <property type="molecule type" value="Genomic_DNA"/>
</dbReference>
<protein>
    <submittedName>
        <fullName evidence="1">Uncharacterized protein</fullName>
    </submittedName>
</protein>
<accession>A0A3L7ZNB9</accession>
<comment type="caution">
    <text evidence="1">The sequence shown here is derived from an EMBL/GenBank/DDBJ whole genome shotgun (WGS) entry which is preliminary data.</text>
</comment>
<evidence type="ECO:0000313" key="2">
    <source>
        <dbReference type="Proteomes" id="UP000278164"/>
    </source>
</evidence>
<organism evidence="1 2">
    <name type="scientific">Parabacteroides distasonis</name>
    <dbReference type="NCBI Taxonomy" id="823"/>
    <lineage>
        <taxon>Bacteria</taxon>
        <taxon>Pseudomonadati</taxon>
        <taxon>Bacteroidota</taxon>
        <taxon>Bacteroidia</taxon>
        <taxon>Bacteroidales</taxon>
        <taxon>Tannerellaceae</taxon>
        <taxon>Parabacteroides</taxon>
    </lineage>
</organism>
<dbReference type="AlphaFoldDB" id="A0A3L7ZNB9"/>
<name>A0A3L7ZNB9_PARDI</name>
<gene>
    <name evidence="1" type="ORF">D7V78_10535</name>
</gene>
<sequence>MQETRLHQWFYPKCKVLIFSVYFCGARCSYIYIYSCTLHQPRGVPIGLGGFVLTLRGLGK</sequence>
<proteinExistence type="predicted"/>
<dbReference type="Proteomes" id="UP000278164">
    <property type="component" value="Unassembled WGS sequence"/>
</dbReference>
<evidence type="ECO:0000313" key="1">
    <source>
        <dbReference type="EMBL" id="RLT73326.1"/>
    </source>
</evidence>